<dbReference type="Proteomes" id="UP000229526">
    <property type="component" value="Unassembled WGS sequence"/>
</dbReference>
<gene>
    <name evidence="2" type="ORF">COU11_00865</name>
</gene>
<evidence type="ECO:0000256" key="1">
    <source>
        <dbReference type="SAM" id="MobiDB-lite"/>
    </source>
</evidence>
<protein>
    <submittedName>
        <fullName evidence="2">Uncharacterized protein</fullName>
    </submittedName>
</protein>
<proteinExistence type="predicted"/>
<comment type="caution">
    <text evidence="2">The sequence shown here is derived from an EMBL/GenBank/DDBJ whole genome shotgun (WGS) entry which is preliminary data.</text>
</comment>
<feature type="region of interest" description="Disordered" evidence="1">
    <location>
        <begin position="27"/>
        <end position="51"/>
    </location>
</feature>
<reference evidence="3" key="1">
    <citation type="submission" date="2017-09" db="EMBL/GenBank/DDBJ databases">
        <title>Depth-based differentiation of microbial function through sediment-hosted aquifers and enrichment of novel symbionts in the deep terrestrial subsurface.</title>
        <authorList>
            <person name="Probst A.J."/>
            <person name="Ladd B."/>
            <person name="Jarett J.K."/>
            <person name="Geller-Mcgrath D.E."/>
            <person name="Sieber C.M.K."/>
            <person name="Emerson J.B."/>
            <person name="Anantharaman K."/>
            <person name="Thomas B.C."/>
            <person name="Malmstrom R."/>
            <person name="Stieglmeier M."/>
            <person name="Klingl A."/>
            <person name="Woyke T."/>
            <person name="Ryan C.M."/>
            <person name="Banfield J.F."/>
        </authorList>
    </citation>
    <scope>NUCLEOTIDE SEQUENCE [LARGE SCALE GENOMIC DNA]</scope>
</reference>
<evidence type="ECO:0000313" key="2">
    <source>
        <dbReference type="EMBL" id="PIR87364.1"/>
    </source>
</evidence>
<accession>A0A2H0ULS5</accession>
<sequence length="533" mass="60609">MSTAERFNPEETQSDLGPAIDEAYKMAGLPRPEAEEPAEHIPTLQPEPEERPVFVEPDKAQEIDADIDPNSEAILGEEAVRLARAAKEKRREIKQLQKAAASGGPGSYPAHAGLRYKNAELGELNRRAREERARDLGEVHPAEFLRRSVFEHATAALKDKAFLQSLHEHNEAVDRLTPSQLAERYTRYQELLKRDRGARHSAPDARRANEALGSLVNDMPPELLNALGKGSEVIQRQAVWLGERLRASKERARKLEEQLQLRERIASAPRRLTSSAGMFFGSMLEGIKSRTKRGTAGALNRLRQPFTALRRRRHQAEPEAEQVQAVRHVAVALSGDSPADIEEKRKAIDLVAAKEEERVASEAAWTKQQQEAAHKRLKMLMSRERLSRLRDAQVYYEAEIMKHPGIFKQFLPRTSKRPLTEAETQLELDYVVAATINTKMDALIEEVHLDEKNYQSKLKNTLTPFFKRRQLGSKSPEEIRSFFKKVFTAKAEELEERMIHAEAGEREVLSWKKTALEEIIQELSSKNYLHDKV</sequence>
<organism evidence="2 3">
    <name type="scientific">Candidatus Harrisonbacteria bacterium CG10_big_fil_rev_8_21_14_0_10_49_15</name>
    <dbReference type="NCBI Taxonomy" id="1974587"/>
    <lineage>
        <taxon>Bacteria</taxon>
        <taxon>Candidatus Harrisoniibacteriota</taxon>
    </lineage>
</organism>
<name>A0A2H0ULS5_9BACT</name>
<evidence type="ECO:0000313" key="3">
    <source>
        <dbReference type="Proteomes" id="UP000229526"/>
    </source>
</evidence>
<dbReference type="EMBL" id="PFBD01000007">
    <property type="protein sequence ID" value="PIR87364.1"/>
    <property type="molecule type" value="Genomic_DNA"/>
</dbReference>
<dbReference type="AlphaFoldDB" id="A0A2H0ULS5"/>